<proteinExistence type="predicted"/>
<protein>
    <submittedName>
        <fullName evidence="2">Uncharacterized protein</fullName>
    </submittedName>
</protein>
<evidence type="ECO:0000256" key="1">
    <source>
        <dbReference type="SAM" id="MobiDB-lite"/>
    </source>
</evidence>
<feature type="region of interest" description="Disordered" evidence="1">
    <location>
        <begin position="15"/>
        <end position="46"/>
    </location>
</feature>
<accession>I0HSL0</accession>
<gene>
    <name evidence="2" type="ordered locus">RGE_26580</name>
</gene>
<dbReference type="PATRIC" id="fig|983917.3.peg.2582"/>
<evidence type="ECO:0000313" key="2">
    <source>
        <dbReference type="EMBL" id="BAL95997.1"/>
    </source>
</evidence>
<evidence type="ECO:0000313" key="3">
    <source>
        <dbReference type="Proteomes" id="UP000007883"/>
    </source>
</evidence>
<organism evidence="2 3">
    <name type="scientific">Rubrivivax gelatinosus (strain NBRC 100245 / IL144)</name>
    <dbReference type="NCBI Taxonomy" id="983917"/>
    <lineage>
        <taxon>Bacteria</taxon>
        <taxon>Pseudomonadati</taxon>
        <taxon>Pseudomonadota</taxon>
        <taxon>Betaproteobacteria</taxon>
        <taxon>Burkholderiales</taxon>
        <taxon>Sphaerotilaceae</taxon>
        <taxon>Rubrivivax</taxon>
    </lineage>
</organism>
<dbReference type="Proteomes" id="UP000007883">
    <property type="component" value="Chromosome"/>
</dbReference>
<dbReference type="AlphaFoldDB" id="I0HSL0"/>
<dbReference type="HOGENOM" id="CLU_3188580_0_0_4"/>
<keyword evidence="3" id="KW-1185">Reference proteome</keyword>
<dbReference type="KEGG" id="rge:RGE_26580"/>
<reference evidence="2 3" key="1">
    <citation type="journal article" date="2012" name="J. Bacteriol.">
        <title>Complete genome sequence of phototrophic betaproteobacterium Rubrivivax gelatinosus IL144.</title>
        <authorList>
            <person name="Nagashima S."/>
            <person name="Kamimura A."/>
            <person name="Shimizu T."/>
            <person name="Nakamura-isaki S."/>
            <person name="Aono E."/>
            <person name="Sakamoto K."/>
            <person name="Ichikawa N."/>
            <person name="Nakazawa H."/>
            <person name="Sekine M."/>
            <person name="Yamazaki S."/>
            <person name="Fujita N."/>
            <person name="Shimada K."/>
            <person name="Hanada S."/>
            <person name="Nagashima K.V.P."/>
        </authorList>
    </citation>
    <scope>NUCLEOTIDE SEQUENCE [LARGE SCALE GENOMIC DNA]</scope>
    <source>
        <strain evidence="3">NBRC 100245 / IL144</strain>
    </source>
</reference>
<name>I0HSL0_RUBGI</name>
<dbReference type="EMBL" id="AP012320">
    <property type="protein sequence ID" value="BAL95997.1"/>
    <property type="molecule type" value="Genomic_DNA"/>
</dbReference>
<sequence length="46" mass="5120">MVLLWIVAGRQGPYPCPGAPHAEAQRLPTPCRRPASADLNHERTER</sequence>